<keyword evidence="6" id="KW-0969">Cilium</keyword>
<evidence type="ECO:0000256" key="9">
    <source>
        <dbReference type="ARBA" id="ARBA00045321"/>
    </source>
</evidence>
<evidence type="ECO:0000313" key="10">
    <source>
        <dbReference type="EMBL" id="KAK6297282.1"/>
    </source>
</evidence>
<evidence type="ECO:0000256" key="6">
    <source>
        <dbReference type="ARBA" id="ARBA00023069"/>
    </source>
</evidence>
<accession>A0AAN8KTQ7</accession>
<keyword evidence="7" id="KW-0206">Cytoskeleton</keyword>
<keyword evidence="4" id="KW-0963">Cytoplasm</keyword>
<comment type="similarity">
    <text evidence="2">Belongs to the CFAP206 family.</text>
</comment>
<reference evidence="10 11" key="1">
    <citation type="submission" date="2021-04" db="EMBL/GenBank/DDBJ databases">
        <authorList>
            <person name="De Guttry C."/>
            <person name="Zahm M."/>
            <person name="Klopp C."/>
            <person name="Cabau C."/>
            <person name="Louis A."/>
            <person name="Berthelot C."/>
            <person name="Parey E."/>
            <person name="Roest Crollius H."/>
            <person name="Montfort J."/>
            <person name="Robinson-Rechavi M."/>
            <person name="Bucao C."/>
            <person name="Bouchez O."/>
            <person name="Gislard M."/>
            <person name="Lluch J."/>
            <person name="Milhes M."/>
            <person name="Lampietro C."/>
            <person name="Lopez Roques C."/>
            <person name="Donnadieu C."/>
            <person name="Braasch I."/>
            <person name="Desvignes T."/>
            <person name="Postlethwait J."/>
            <person name="Bobe J."/>
            <person name="Wedekind C."/>
            <person name="Guiguen Y."/>
        </authorList>
    </citation>
    <scope>NUCLEOTIDE SEQUENCE [LARGE SCALE GENOMIC DNA]</scope>
    <source>
        <strain evidence="10">Cs_M1</strain>
        <tissue evidence="10">Blood</tissue>
    </source>
</reference>
<evidence type="ECO:0000256" key="1">
    <source>
        <dbReference type="ARBA" id="ARBA00004430"/>
    </source>
</evidence>
<keyword evidence="5" id="KW-0970">Cilium biogenesis/degradation</keyword>
<evidence type="ECO:0000256" key="5">
    <source>
        <dbReference type="ARBA" id="ARBA00022794"/>
    </source>
</evidence>
<dbReference type="AlphaFoldDB" id="A0AAN8KTQ7"/>
<comment type="caution">
    <text evidence="10">The sequence shown here is derived from an EMBL/GenBank/DDBJ whole genome shotgun (WGS) entry which is preliminary data.</text>
</comment>
<proteinExistence type="inferred from homology"/>
<keyword evidence="8" id="KW-0966">Cell projection</keyword>
<gene>
    <name evidence="10" type="ORF">J4Q44_G00318650</name>
</gene>
<dbReference type="GO" id="GO:0003356">
    <property type="term" value="P:regulation of cilium beat frequency"/>
    <property type="evidence" value="ECO:0007669"/>
    <property type="project" value="TreeGrafter"/>
</dbReference>
<evidence type="ECO:0000256" key="4">
    <source>
        <dbReference type="ARBA" id="ARBA00022490"/>
    </source>
</evidence>
<evidence type="ECO:0000256" key="7">
    <source>
        <dbReference type="ARBA" id="ARBA00023212"/>
    </source>
</evidence>
<organism evidence="10 11">
    <name type="scientific">Coregonus suidteri</name>
    <dbReference type="NCBI Taxonomy" id="861788"/>
    <lineage>
        <taxon>Eukaryota</taxon>
        <taxon>Metazoa</taxon>
        <taxon>Chordata</taxon>
        <taxon>Craniata</taxon>
        <taxon>Vertebrata</taxon>
        <taxon>Euteleostomi</taxon>
        <taxon>Actinopterygii</taxon>
        <taxon>Neopterygii</taxon>
        <taxon>Teleostei</taxon>
        <taxon>Protacanthopterygii</taxon>
        <taxon>Salmoniformes</taxon>
        <taxon>Salmonidae</taxon>
        <taxon>Coregoninae</taxon>
        <taxon>Coregonus</taxon>
    </lineage>
</organism>
<dbReference type="PANTHER" id="PTHR21442:SF0">
    <property type="entry name" value="CILIA- AND FLAGELLA-ASSOCIATED PROTEIN 206"/>
    <property type="match status" value="1"/>
</dbReference>
<dbReference type="EMBL" id="JAGTTL010000031">
    <property type="protein sequence ID" value="KAK6297282.1"/>
    <property type="molecule type" value="Genomic_DNA"/>
</dbReference>
<name>A0AAN8KTQ7_9TELE</name>
<dbReference type="GO" id="GO:0036064">
    <property type="term" value="C:ciliary basal body"/>
    <property type="evidence" value="ECO:0007669"/>
    <property type="project" value="TreeGrafter"/>
</dbReference>
<dbReference type="PANTHER" id="PTHR21442">
    <property type="entry name" value="CILIA- AND FLAGELLA-ASSOCIATED PROTEIN 206"/>
    <property type="match status" value="1"/>
</dbReference>
<dbReference type="GO" id="GO:0007288">
    <property type="term" value="P:sperm axoneme assembly"/>
    <property type="evidence" value="ECO:0007669"/>
    <property type="project" value="TreeGrafter"/>
</dbReference>
<protein>
    <recommendedName>
        <fullName evidence="3">Cilia- and flagella-associated protein 206</fullName>
    </recommendedName>
</protein>
<keyword evidence="11" id="KW-1185">Reference proteome</keyword>
<sequence>MKSQLFPDGQLEDILVSVIKTDEQRMKESSAIIMSRPPLSSLHCYTLVKKDGLLLPGNPSIAVLKHKKAKWSPELIQLLQQFACVTPHSEIRSGERQLVKPIMKCDSSTQMDTHLLETNIVNSYEWSEWELRRKAIKLANLRSKVTPSMQTNLIHLRRKNVTQTYLPKDGACQSKRNVFLAGLQGGKTNTTHMMRTNLTRSVD</sequence>
<evidence type="ECO:0000313" key="11">
    <source>
        <dbReference type="Proteomes" id="UP001356427"/>
    </source>
</evidence>
<evidence type="ECO:0000256" key="2">
    <source>
        <dbReference type="ARBA" id="ARBA00010500"/>
    </source>
</evidence>
<dbReference type="GO" id="GO:1901317">
    <property type="term" value="P:regulation of flagellated sperm motility"/>
    <property type="evidence" value="ECO:0007669"/>
    <property type="project" value="TreeGrafter"/>
</dbReference>
<comment type="subcellular location">
    <subcellularLocation>
        <location evidence="1">Cytoplasm</location>
        <location evidence="1">Cytoskeleton</location>
        <location evidence="1">Cilium axoneme</location>
    </subcellularLocation>
</comment>
<dbReference type="GO" id="GO:0005930">
    <property type="term" value="C:axoneme"/>
    <property type="evidence" value="ECO:0007669"/>
    <property type="project" value="UniProtKB-SubCell"/>
</dbReference>
<evidence type="ECO:0000256" key="8">
    <source>
        <dbReference type="ARBA" id="ARBA00023273"/>
    </source>
</evidence>
<dbReference type="InterPro" id="IPR021897">
    <property type="entry name" value="FAP206"/>
</dbReference>
<evidence type="ECO:0000256" key="3">
    <source>
        <dbReference type="ARBA" id="ARBA00021602"/>
    </source>
</evidence>
<comment type="function">
    <text evidence="9">Essential for sperm motility and is involved in the regulation of the beating frequency of motile cilia on the epithelial cells of the respiratory tract. Required for the establishment of radial spokes in sperm flagella.</text>
</comment>
<dbReference type="Proteomes" id="UP001356427">
    <property type="component" value="Unassembled WGS sequence"/>
</dbReference>